<dbReference type="InterPro" id="IPR002347">
    <property type="entry name" value="SDR_fam"/>
</dbReference>
<evidence type="ECO:0008006" key="5">
    <source>
        <dbReference type="Google" id="ProtNLM"/>
    </source>
</evidence>
<keyword evidence="2" id="KW-0560">Oxidoreductase</keyword>
<dbReference type="OrthoDB" id="822355at2"/>
<dbReference type="Pfam" id="PF00106">
    <property type="entry name" value="adh_short"/>
    <property type="match status" value="1"/>
</dbReference>
<protein>
    <recommendedName>
        <fullName evidence="5">Short chain dehydrogenase</fullName>
    </recommendedName>
</protein>
<dbReference type="InterPro" id="IPR036291">
    <property type="entry name" value="NAD(P)-bd_dom_sf"/>
</dbReference>
<dbReference type="Gene3D" id="3.40.50.720">
    <property type="entry name" value="NAD(P)-binding Rossmann-like Domain"/>
    <property type="match status" value="1"/>
</dbReference>
<accession>A0A1S1Z224</accession>
<dbReference type="Proteomes" id="UP000179797">
    <property type="component" value="Unassembled WGS sequence"/>
</dbReference>
<dbReference type="STRING" id="915059.NH26_13690"/>
<dbReference type="GO" id="GO:0016020">
    <property type="term" value="C:membrane"/>
    <property type="evidence" value="ECO:0007669"/>
    <property type="project" value="TreeGrafter"/>
</dbReference>
<evidence type="ECO:0000313" key="4">
    <source>
        <dbReference type="Proteomes" id="UP000179797"/>
    </source>
</evidence>
<evidence type="ECO:0000256" key="2">
    <source>
        <dbReference type="ARBA" id="ARBA00023002"/>
    </source>
</evidence>
<dbReference type="PROSITE" id="PS00061">
    <property type="entry name" value="ADH_SHORT"/>
    <property type="match status" value="1"/>
</dbReference>
<comment type="similarity">
    <text evidence="1">Belongs to the short-chain dehydrogenases/reductases (SDR) family.</text>
</comment>
<organism evidence="3 4">
    <name type="scientific">Flammeovirga pacifica</name>
    <dbReference type="NCBI Taxonomy" id="915059"/>
    <lineage>
        <taxon>Bacteria</taxon>
        <taxon>Pseudomonadati</taxon>
        <taxon>Bacteroidota</taxon>
        <taxon>Cytophagia</taxon>
        <taxon>Cytophagales</taxon>
        <taxon>Flammeovirgaceae</taxon>
        <taxon>Flammeovirga</taxon>
    </lineage>
</organism>
<gene>
    <name evidence="3" type="ORF">NH26_13690</name>
</gene>
<reference evidence="3 4" key="1">
    <citation type="journal article" date="2012" name="Int. J. Syst. Evol. Microbiol.">
        <title>Flammeovirga pacifica sp. nov., isolated from deep-sea sediment.</title>
        <authorList>
            <person name="Xu H."/>
            <person name="Fu Y."/>
            <person name="Yang N."/>
            <person name="Ding Z."/>
            <person name="Lai Q."/>
            <person name="Zeng R."/>
        </authorList>
    </citation>
    <scope>NUCLEOTIDE SEQUENCE [LARGE SCALE GENOMIC DNA]</scope>
    <source>
        <strain evidence="4">DSM 24597 / LMG 26175 / WPAGA1</strain>
    </source>
</reference>
<dbReference type="NCBIfam" id="NF004825">
    <property type="entry name" value="PRK06181.1"/>
    <property type="match status" value="1"/>
</dbReference>
<dbReference type="AlphaFoldDB" id="A0A1S1Z224"/>
<dbReference type="InterPro" id="IPR020904">
    <property type="entry name" value="Sc_DH/Rdtase_CS"/>
</dbReference>
<dbReference type="EMBL" id="JRYR02000001">
    <property type="protein sequence ID" value="OHX67320.1"/>
    <property type="molecule type" value="Genomic_DNA"/>
</dbReference>
<dbReference type="GO" id="GO:0016491">
    <property type="term" value="F:oxidoreductase activity"/>
    <property type="evidence" value="ECO:0007669"/>
    <property type="project" value="UniProtKB-KW"/>
</dbReference>
<proteinExistence type="inferred from homology"/>
<dbReference type="RefSeq" id="WP_044226026.1">
    <property type="nucleotide sequence ID" value="NZ_JRYR02000001.1"/>
</dbReference>
<dbReference type="PANTHER" id="PTHR44196:SF1">
    <property type="entry name" value="DEHYDROGENASE_REDUCTASE SDR FAMILY MEMBER 7B"/>
    <property type="match status" value="1"/>
</dbReference>
<sequence>MKQSRFNQKVYWVIGASSGIGKQLVISMSQLSCRLIISARNTNALDELKSQYQKNDNIEVLPIDLSSNYEQLLDSSQKAYQIHQQLDGIFLVGGISQRAAFEDMKLSTFETIMKVNFWGALHITKACLPFLKQSKDPMIVCINSVQGKMGIPDRTAYAASKHALLGFMDSLRAELYPYNIQVTSILPGYVKTDLGKNALQADGSTQGKSEDSKGGISVEKAAHDILHYASEGKSEAIIGRPREQLAVYIKRFFPALLEKIVRKKS</sequence>
<evidence type="ECO:0000256" key="1">
    <source>
        <dbReference type="ARBA" id="ARBA00006484"/>
    </source>
</evidence>
<dbReference type="PRINTS" id="PR00081">
    <property type="entry name" value="GDHRDH"/>
</dbReference>
<comment type="caution">
    <text evidence="3">The sequence shown here is derived from an EMBL/GenBank/DDBJ whole genome shotgun (WGS) entry which is preliminary data.</text>
</comment>
<keyword evidence="4" id="KW-1185">Reference proteome</keyword>
<name>A0A1S1Z224_FLAPC</name>
<dbReference type="PANTHER" id="PTHR44196">
    <property type="entry name" value="DEHYDROGENASE/REDUCTASE SDR FAMILY MEMBER 7B"/>
    <property type="match status" value="1"/>
</dbReference>
<evidence type="ECO:0000313" key="3">
    <source>
        <dbReference type="EMBL" id="OHX67320.1"/>
    </source>
</evidence>
<dbReference type="SUPFAM" id="SSF51735">
    <property type="entry name" value="NAD(P)-binding Rossmann-fold domains"/>
    <property type="match status" value="1"/>
</dbReference>